<accession>A0A3B0TLP1</accession>
<dbReference type="PANTHER" id="PTHR45266">
    <property type="entry name" value="OXALOACETATE DECARBOXYLASE ALPHA CHAIN"/>
    <property type="match status" value="1"/>
</dbReference>
<dbReference type="PROSITE" id="PS50968">
    <property type="entry name" value="BIOTINYL_LIPOYL"/>
    <property type="match status" value="1"/>
</dbReference>
<dbReference type="GO" id="GO:0006633">
    <property type="term" value="P:fatty acid biosynthetic process"/>
    <property type="evidence" value="ECO:0007669"/>
    <property type="project" value="UniProtKB-UniPathway"/>
</dbReference>
<evidence type="ECO:0000259" key="8">
    <source>
        <dbReference type="PROSITE" id="PS50968"/>
    </source>
</evidence>
<dbReference type="GO" id="GO:0009317">
    <property type="term" value="C:acetyl-CoA carboxylase complex"/>
    <property type="evidence" value="ECO:0007669"/>
    <property type="project" value="InterPro"/>
</dbReference>
<dbReference type="GO" id="GO:0003989">
    <property type="term" value="F:acetyl-CoA carboxylase activity"/>
    <property type="evidence" value="ECO:0007669"/>
    <property type="project" value="InterPro"/>
</dbReference>
<keyword evidence="6" id="KW-0275">Fatty acid biosynthesis</keyword>
<feature type="domain" description="Lipoyl-binding" evidence="8">
    <location>
        <begin position="75"/>
        <end position="151"/>
    </location>
</feature>
<evidence type="ECO:0000256" key="7">
    <source>
        <dbReference type="ARBA" id="ARBA00023267"/>
    </source>
</evidence>
<evidence type="ECO:0000256" key="1">
    <source>
        <dbReference type="ARBA" id="ARBA00005194"/>
    </source>
</evidence>
<proteinExistence type="predicted"/>
<dbReference type="InterPro" id="IPR050709">
    <property type="entry name" value="Biotin_Carboxyl_Carrier/Decarb"/>
</dbReference>
<evidence type="ECO:0000256" key="3">
    <source>
        <dbReference type="ARBA" id="ARBA00022516"/>
    </source>
</evidence>
<name>A0A3B0TLP1_9ZZZZ</name>
<dbReference type="InterPro" id="IPR000089">
    <property type="entry name" value="Biotin_lipoyl"/>
</dbReference>
<dbReference type="EMBL" id="UOEM01000084">
    <property type="protein sequence ID" value="VAW15402.1"/>
    <property type="molecule type" value="Genomic_DNA"/>
</dbReference>
<keyword evidence="4" id="KW-0276">Fatty acid metabolism</keyword>
<organism evidence="9">
    <name type="scientific">hydrothermal vent metagenome</name>
    <dbReference type="NCBI Taxonomy" id="652676"/>
    <lineage>
        <taxon>unclassified sequences</taxon>
        <taxon>metagenomes</taxon>
        <taxon>ecological metagenomes</taxon>
    </lineage>
</organism>
<dbReference type="InterPro" id="IPR011053">
    <property type="entry name" value="Single_hybrid_motif"/>
</dbReference>
<comment type="pathway">
    <text evidence="1">Lipid metabolism; fatty acid biosynthesis.</text>
</comment>
<dbReference type="SUPFAM" id="SSF51230">
    <property type="entry name" value="Single hybrid motif"/>
    <property type="match status" value="1"/>
</dbReference>
<gene>
    <name evidence="9" type="ORF">MNBD_ALPHA09-537</name>
</gene>
<dbReference type="Gene3D" id="2.40.50.100">
    <property type="match status" value="1"/>
</dbReference>
<dbReference type="Pfam" id="PF00364">
    <property type="entry name" value="Biotin_lipoyl"/>
    <property type="match status" value="1"/>
</dbReference>
<dbReference type="NCBIfam" id="TIGR00531">
    <property type="entry name" value="BCCP"/>
    <property type="match status" value="1"/>
</dbReference>
<sequence length="151" mass="15978">MTDKKTVDRDLIRDLANILDETELTEIEIEQHGIRVRVQRMPGQVAPAAAALAHPTAPVPAAQGADKPADMPNHPGTVTSPMVGTAFRSAEPGAPTFVEIGAMVAEGQTVLIVEAMKTFNPIVAPRAGKITAILVEDGQPVEFGEPLLIIE</sequence>
<dbReference type="AlphaFoldDB" id="A0A3B0TLP1"/>
<dbReference type="PROSITE" id="PS00188">
    <property type="entry name" value="BIOTIN"/>
    <property type="match status" value="1"/>
</dbReference>
<evidence type="ECO:0000256" key="5">
    <source>
        <dbReference type="ARBA" id="ARBA00023098"/>
    </source>
</evidence>
<keyword evidence="5" id="KW-0443">Lipid metabolism</keyword>
<dbReference type="InterPro" id="IPR001882">
    <property type="entry name" value="Biotin_BS"/>
</dbReference>
<evidence type="ECO:0000256" key="2">
    <source>
        <dbReference type="ARBA" id="ARBA00017562"/>
    </source>
</evidence>
<dbReference type="CDD" id="cd06850">
    <property type="entry name" value="biotinyl_domain"/>
    <property type="match status" value="1"/>
</dbReference>
<evidence type="ECO:0000256" key="6">
    <source>
        <dbReference type="ARBA" id="ARBA00023160"/>
    </source>
</evidence>
<dbReference type="InterPro" id="IPR001249">
    <property type="entry name" value="AcCoA_biotinCC"/>
</dbReference>
<dbReference type="PRINTS" id="PR01071">
    <property type="entry name" value="ACOABIOTINCC"/>
</dbReference>
<reference evidence="9" key="1">
    <citation type="submission" date="2018-06" db="EMBL/GenBank/DDBJ databases">
        <authorList>
            <person name="Zhirakovskaya E."/>
        </authorList>
    </citation>
    <scope>NUCLEOTIDE SEQUENCE</scope>
</reference>
<evidence type="ECO:0000313" key="9">
    <source>
        <dbReference type="EMBL" id="VAW15402.1"/>
    </source>
</evidence>
<keyword evidence="7" id="KW-0092">Biotin</keyword>
<evidence type="ECO:0000256" key="4">
    <source>
        <dbReference type="ARBA" id="ARBA00022832"/>
    </source>
</evidence>
<dbReference type="UniPathway" id="UPA00094"/>
<protein>
    <recommendedName>
        <fullName evidence="2">Biotin carboxyl carrier protein of acetyl-CoA carboxylase</fullName>
    </recommendedName>
</protein>
<keyword evidence="3" id="KW-0444">Lipid biosynthesis</keyword>
<dbReference type="PANTHER" id="PTHR45266:SF3">
    <property type="entry name" value="OXALOACETATE DECARBOXYLASE ALPHA CHAIN"/>
    <property type="match status" value="1"/>
</dbReference>